<reference evidence="3" key="1">
    <citation type="submission" date="2024-05" db="EMBL/GenBank/DDBJ databases">
        <title>Whole genome shotgun sequence of Streptomyces hydrogenans NBRC 13475.</title>
        <authorList>
            <person name="Komaki H."/>
            <person name="Tamura T."/>
        </authorList>
    </citation>
    <scope>NUCLEOTIDE SEQUENCE</scope>
    <source>
        <strain evidence="3">NBRC 13475</strain>
    </source>
</reference>
<dbReference type="EMBL" id="BNDW01000120">
    <property type="protein sequence ID" value="GHI28232.1"/>
    <property type="molecule type" value="Genomic_DNA"/>
</dbReference>
<protein>
    <submittedName>
        <fullName evidence="3">SAM-dependent methyltransferase</fullName>
    </submittedName>
</protein>
<comment type="caution">
    <text evidence="3">The sequence shown here is derived from an EMBL/GenBank/DDBJ whole genome shotgun (WGS) entry which is preliminary data.</text>
</comment>
<feature type="domain" description="DNA methylase adenine-specific" evidence="2">
    <location>
        <begin position="160"/>
        <end position="350"/>
    </location>
</feature>
<dbReference type="InterPro" id="IPR052916">
    <property type="entry name" value="Type-I_RE_MTase_Subunit"/>
</dbReference>
<dbReference type="Gene3D" id="3.40.50.150">
    <property type="entry name" value="Vaccinia Virus protein VP39"/>
    <property type="match status" value="1"/>
</dbReference>
<dbReference type="PANTHER" id="PTHR42998">
    <property type="entry name" value="TYPE I RESTRICTION ENZYME HINDVIIP M PROTEIN-RELATED"/>
    <property type="match status" value="1"/>
</dbReference>
<name>A0ABQ3PT95_9ACTN</name>
<gene>
    <name evidence="3" type="ORF">Shyd_96030</name>
</gene>
<keyword evidence="3" id="KW-0808">Transferase</keyword>
<organism evidence="3 4">
    <name type="scientific">Streptomyces hydrogenans</name>
    <dbReference type="NCBI Taxonomy" id="1873719"/>
    <lineage>
        <taxon>Bacteria</taxon>
        <taxon>Bacillati</taxon>
        <taxon>Actinomycetota</taxon>
        <taxon>Actinomycetes</taxon>
        <taxon>Kitasatosporales</taxon>
        <taxon>Streptomycetaceae</taxon>
        <taxon>Streptomyces</taxon>
    </lineage>
</organism>
<dbReference type="RefSeq" id="WP_190225050.1">
    <property type="nucleotide sequence ID" value="NZ_BNBS01000083.1"/>
</dbReference>
<dbReference type="InterPro" id="IPR029063">
    <property type="entry name" value="SAM-dependent_MTases_sf"/>
</dbReference>
<dbReference type="PRINTS" id="PR00507">
    <property type="entry name" value="N12N6MTFRASE"/>
</dbReference>
<dbReference type="InterPro" id="IPR003356">
    <property type="entry name" value="DNA_methylase_A-5"/>
</dbReference>
<evidence type="ECO:0000313" key="3">
    <source>
        <dbReference type="EMBL" id="GHI28232.1"/>
    </source>
</evidence>
<evidence type="ECO:0000259" key="2">
    <source>
        <dbReference type="Pfam" id="PF02384"/>
    </source>
</evidence>
<dbReference type="Pfam" id="PF02384">
    <property type="entry name" value="N6_Mtase"/>
    <property type="match status" value="1"/>
</dbReference>
<keyword evidence="4" id="KW-1185">Reference proteome</keyword>
<evidence type="ECO:0000313" key="4">
    <source>
        <dbReference type="Proteomes" id="UP001052739"/>
    </source>
</evidence>
<dbReference type="SUPFAM" id="SSF53335">
    <property type="entry name" value="S-adenosyl-L-methionine-dependent methyltransferases"/>
    <property type="match status" value="1"/>
</dbReference>
<dbReference type="CDD" id="cd02440">
    <property type="entry name" value="AdoMet_MTases"/>
    <property type="match status" value="1"/>
</dbReference>
<dbReference type="Proteomes" id="UP001052739">
    <property type="component" value="Unassembled WGS sequence"/>
</dbReference>
<accession>A0ABQ3PT95</accession>
<sequence length="568" mass="59499">MKDEPGRPEGADVVVTAAEIARLAGVTRAAVSNWRRRHEDFPVAVAGGASSPLFSLAEVRGWLEDRRKGREASAEVRLWERLRAEFGDDMLGGLTAVAGILVDGVPEADGDDGEGAGSLRALVAELGAEVSPGTLLAELTARLVESPGRAGSDGVTSARLIEAIRYAAGPSEGTVLDPACGIGSLLFAFADRSTGLFGQDVLPAHARFAGLRARVAGLTAVTSVTVRAGDSLREDAYRELKADLVVCEPPVGVADWGREELLLDARWEFGVPSRAESELAWLQHCYAHTAPGGRVVMVMPTSVAYRKAGRRIRAEIVRRGLLTQVIALPAGMAASHALPVHLWVLRRPADPTGGVDAVRMTDLGGLDADAPFDGAAGRSAEVPRIELLDDTVDLTPAAHVAARLTDYAGEYAALRAAIARQLTLLDGLLPPMEAGAGGGLSEGASVSLSELARAGLIELSEDAVLSTSGQLDSDYLNGFLRSAANNRRSTSASGTFRLDARGARVPQMRIAEQRRYGAAFRTLAAFEESVRELTELGGRAAALARDGLTGGALLPPPESDGGGPADHR</sequence>
<dbReference type="Gene3D" id="1.10.10.10">
    <property type="entry name" value="Winged helix-like DNA-binding domain superfamily/Winged helix DNA-binding domain"/>
    <property type="match status" value="1"/>
</dbReference>
<proteinExistence type="predicted"/>
<dbReference type="PANTHER" id="PTHR42998:SF1">
    <property type="entry name" value="TYPE I RESTRICTION ENZYME HINDI METHYLASE SUBUNIT"/>
    <property type="match status" value="1"/>
</dbReference>
<dbReference type="InterPro" id="IPR036388">
    <property type="entry name" value="WH-like_DNA-bd_sf"/>
</dbReference>
<dbReference type="GO" id="GO:0032259">
    <property type="term" value="P:methylation"/>
    <property type="evidence" value="ECO:0007669"/>
    <property type="project" value="UniProtKB-KW"/>
</dbReference>
<dbReference type="GO" id="GO:0008168">
    <property type="term" value="F:methyltransferase activity"/>
    <property type="evidence" value="ECO:0007669"/>
    <property type="project" value="UniProtKB-KW"/>
</dbReference>
<evidence type="ECO:0000256" key="1">
    <source>
        <dbReference type="SAM" id="MobiDB-lite"/>
    </source>
</evidence>
<keyword evidence="3" id="KW-0489">Methyltransferase</keyword>
<feature type="region of interest" description="Disordered" evidence="1">
    <location>
        <begin position="547"/>
        <end position="568"/>
    </location>
</feature>